<dbReference type="PIRSF" id="PIRSF006221">
    <property type="entry name" value="Ketosamine-3-kinase"/>
    <property type="match status" value="1"/>
</dbReference>
<comment type="caution">
    <text evidence="2">The sequence shown here is derived from an EMBL/GenBank/DDBJ whole genome shotgun (WGS) entry which is preliminary data.</text>
</comment>
<dbReference type="EMBL" id="JAAGUX010000020">
    <property type="protein sequence ID" value="NEW56675.1"/>
    <property type="molecule type" value="Genomic_DNA"/>
</dbReference>
<name>A0A6P1D333_9NOCA</name>
<evidence type="ECO:0000313" key="4">
    <source>
        <dbReference type="Proteomes" id="UP000468928"/>
    </source>
</evidence>
<dbReference type="Gene3D" id="3.30.200.20">
    <property type="entry name" value="Phosphorylase Kinase, domain 1"/>
    <property type="match status" value="1"/>
</dbReference>
<keyword evidence="1" id="KW-0418">Kinase</keyword>
<protein>
    <submittedName>
        <fullName evidence="2">Phosphotransferase</fullName>
    </submittedName>
</protein>
<dbReference type="PANTHER" id="PTHR12149:SF8">
    <property type="entry name" value="PROTEIN-RIBULOSAMINE 3-KINASE"/>
    <property type="match status" value="1"/>
</dbReference>
<dbReference type="Pfam" id="PF03881">
    <property type="entry name" value="Fructosamin_kin"/>
    <property type="match status" value="1"/>
</dbReference>
<dbReference type="Proteomes" id="UP000468928">
    <property type="component" value="Unassembled WGS sequence"/>
</dbReference>
<dbReference type="Proteomes" id="UP000470876">
    <property type="component" value="Unassembled WGS sequence"/>
</dbReference>
<evidence type="ECO:0000256" key="1">
    <source>
        <dbReference type="PIRNR" id="PIRNR006221"/>
    </source>
</evidence>
<dbReference type="InterPro" id="IPR016477">
    <property type="entry name" value="Fructo-/Ketosamine-3-kinase"/>
</dbReference>
<organism evidence="2 4">
    <name type="scientific">Nocardia cyriacigeorgica</name>
    <dbReference type="NCBI Taxonomy" id="135487"/>
    <lineage>
        <taxon>Bacteria</taxon>
        <taxon>Bacillati</taxon>
        <taxon>Actinomycetota</taxon>
        <taxon>Actinomycetes</taxon>
        <taxon>Mycobacteriales</taxon>
        <taxon>Nocardiaceae</taxon>
        <taxon>Nocardia</taxon>
    </lineage>
</organism>
<keyword evidence="1 2" id="KW-0808">Transferase</keyword>
<dbReference type="Gene3D" id="1.10.510.10">
    <property type="entry name" value="Transferase(Phosphotransferase) domain 1"/>
    <property type="match status" value="1"/>
</dbReference>
<accession>A0A6P1D333</accession>
<dbReference type="EMBL" id="JAAGUZ010000024">
    <property type="protein sequence ID" value="NEW44966.1"/>
    <property type="molecule type" value="Genomic_DNA"/>
</dbReference>
<evidence type="ECO:0000313" key="2">
    <source>
        <dbReference type="EMBL" id="NEW44966.1"/>
    </source>
</evidence>
<proteinExistence type="inferred from homology"/>
<gene>
    <name evidence="2" type="ORF">GV789_10925</name>
    <name evidence="3" type="ORF">GV794_13565</name>
</gene>
<dbReference type="SUPFAM" id="SSF56112">
    <property type="entry name" value="Protein kinase-like (PK-like)"/>
    <property type="match status" value="1"/>
</dbReference>
<dbReference type="InterPro" id="IPR011009">
    <property type="entry name" value="Kinase-like_dom_sf"/>
</dbReference>
<comment type="similarity">
    <text evidence="1">Belongs to the fructosamine kinase family.</text>
</comment>
<dbReference type="RefSeq" id="WP_163822108.1">
    <property type="nucleotide sequence ID" value="NZ_JAAGUX010000020.1"/>
</dbReference>
<evidence type="ECO:0000313" key="5">
    <source>
        <dbReference type="Proteomes" id="UP000470876"/>
    </source>
</evidence>
<dbReference type="AlphaFoldDB" id="A0A6P1D333"/>
<dbReference type="PANTHER" id="PTHR12149">
    <property type="entry name" value="FRUCTOSAMINE 3 KINASE-RELATED PROTEIN"/>
    <property type="match status" value="1"/>
</dbReference>
<sequence>MTRVTTFRKADSETPADFYPAEAAGLRWLGAAGAPVVQVLSVDAGHIELARLPHGRASAESAHRLGAALARMHDAGVDGAGFGCPPAGFRGQIFIGKRPMSSVEYDRWGAFYAAERVVPFLAIAYDAGSVDRAQCADIERACAVVTDGRFDDGEAPSRIHGDLWNGNVVWTGEQAVIIDPAAHGGHRETDLAMLALFGCQYLDRIIDGYQSRHRLADGWQERVPLHQLHPLAVHAAGYGPGYGQALHRAALDTLRL</sequence>
<reference evidence="4 5" key="1">
    <citation type="submission" date="2020-01" db="EMBL/GenBank/DDBJ databases">
        <title>Genetics and antimicrobial susceptibilities of Nocardia species isolated from the soil; a comparison with species isolated from humans.</title>
        <authorList>
            <person name="Carrasco G."/>
            <person name="Monzon S."/>
            <person name="Sansegundo M."/>
            <person name="Garcia E."/>
            <person name="Garrido N."/>
            <person name="Medina M.J."/>
            <person name="Villalon P."/>
            <person name="Ramirez-Arocha A.C."/>
            <person name="Jimenez P."/>
            <person name="Cuesta I."/>
            <person name="Valdezate S."/>
        </authorList>
    </citation>
    <scope>NUCLEOTIDE SEQUENCE [LARGE SCALE GENOMIC DNA]</scope>
    <source>
        <strain evidence="2 4">CNM20110639</strain>
        <strain evidence="3 5">CNM20110649</strain>
    </source>
</reference>
<dbReference type="Gene3D" id="1.20.1270.240">
    <property type="match status" value="1"/>
</dbReference>
<keyword evidence="5" id="KW-1185">Reference proteome</keyword>
<dbReference type="GO" id="GO:0016301">
    <property type="term" value="F:kinase activity"/>
    <property type="evidence" value="ECO:0007669"/>
    <property type="project" value="UniProtKB-UniRule"/>
</dbReference>
<evidence type="ECO:0000313" key="3">
    <source>
        <dbReference type="EMBL" id="NEW56675.1"/>
    </source>
</evidence>